<name>A0A511AWS3_9PROT</name>
<dbReference type="GO" id="GO:0046522">
    <property type="term" value="F:S-methyl-5-thioribose kinase activity"/>
    <property type="evidence" value="ECO:0007669"/>
    <property type="project" value="UniProtKB-EC"/>
</dbReference>
<evidence type="ECO:0000256" key="6">
    <source>
        <dbReference type="ARBA" id="ARBA00022777"/>
    </source>
</evidence>
<dbReference type="InterPro" id="IPR011009">
    <property type="entry name" value="Kinase-like_dom_sf"/>
</dbReference>
<evidence type="ECO:0000256" key="7">
    <source>
        <dbReference type="ARBA" id="ARBA00022840"/>
    </source>
</evidence>
<evidence type="ECO:0000256" key="4">
    <source>
        <dbReference type="ARBA" id="ARBA00022679"/>
    </source>
</evidence>
<keyword evidence="6 9" id="KW-0418">Kinase</keyword>
<feature type="domain" description="Aminoglycoside phosphotransferase" evidence="8">
    <location>
        <begin position="35"/>
        <end position="266"/>
    </location>
</feature>
<evidence type="ECO:0000256" key="1">
    <source>
        <dbReference type="ARBA" id="ARBA00010165"/>
    </source>
</evidence>
<dbReference type="PIRSF" id="PIRSF031134">
    <property type="entry name" value="MTRK"/>
    <property type="match status" value="1"/>
</dbReference>
<dbReference type="NCBIfam" id="TIGR01767">
    <property type="entry name" value="MTRK"/>
    <property type="match status" value="1"/>
</dbReference>
<dbReference type="RefSeq" id="WP_146793547.1">
    <property type="nucleotide sequence ID" value="NZ_BARC01000005.1"/>
</dbReference>
<dbReference type="InterPro" id="IPR002575">
    <property type="entry name" value="Aminoglycoside_PTrfase"/>
</dbReference>
<dbReference type="OrthoDB" id="9777791at2"/>
<proteinExistence type="inferred from homology"/>
<dbReference type="EC" id="2.7.1.100" evidence="3"/>
<reference evidence="9 10" key="1">
    <citation type="submission" date="2019-07" db="EMBL/GenBank/DDBJ databases">
        <title>Whole genome shotgun sequence of Gluconobacter wancherniae NBRC 103581.</title>
        <authorList>
            <person name="Hosoyama A."/>
            <person name="Uohara A."/>
            <person name="Ohji S."/>
            <person name="Ichikawa N."/>
        </authorList>
    </citation>
    <scope>NUCLEOTIDE SEQUENCE [LARGE SCALE GENOMIC DNA]</scope>
    <source>
        <strain evidence="9 10">NBRC 103581</strain>
    </source>
</reference>
<evidence type="ECO:0000256" key="3">
    <source>
        <dbReference type="ARBA" id="ARBA00012128"/>
    </source>
</evidence>
<keyword evidence="10" id="KW-1185">Reference proteome</keyword>
<dbReference type="Proteomes" id="UP000321230">
    <property type="component" value="Unassembled WGS sequence"/>
</dbReference>
<evidence type="ECO:0000259" key="8">
    <source>
        <dbReference type="Pfam" id="PF01636"/>
    </source>
</evidence>
<comment type="similarity">
    <text evidence="1">Belongs to the methylthioribose kinase family.</text>
</comment>
<dbReference type="EMBL" id="BJUZ01000001">
    <property type="protein sequence ID" value="GEK92660.1"/>
    <property type="molecule type" value="Genomic_DNA"/>
</dbReference>
<organism evidence="9 10">
    <name type="scientific">Gluconobacter wancherniae NBRC 103581</name>
    <dbReference type="NCBI Taxonomy" id="656744"/>
    <lineage>
        <taxon>Bacteria</taxon>
        <taxon>Pseudomonadati</taxon>
        <taxon>Pseudomonadota</taxon>
        <taxon>Alphaproteobacteria</taxon>
        <taxon>Acetobacterales</taxon>
        <taxon>Acetobacteraceae</taxon>
        <taxon>Gluconobacter</taxon>
    </lineage>
</organism>
<dbReference type="InterPro" id="IPR009212">
    <property type="entry name" value="Methylthioribose_kinase"/>
</dbReference>
<gene>
    <name evidence="9" type="primary">mtnK</name>
    <name evidence="9" type="ORF">GWA01_04300</name>
</gene>
<accession>A0A511AWS3</accession>
<evidence type="ECO:0000313" key="10">
    <source>
        <dbReference type="Proteomes" id="UP000321230"/>
    </source>
</evidence>
<dbReference type="PANTHER" id="PTHR34273:SF2">
    <property type="entry name" value="METHYLTHIORIBOSE KINASE"/>
    <property type="match status" value="1"/>
</dbReference>
<dbReference type="GO" id="GO:0009086">
    <property type="term" value="P:methionine biosynthetic process"/>
    <property type="evidence" value="ECO:0007669"/>
    <property type="project" value="InterPro"/>
</dbReference>
<dbReference type="Pfam" id="PF01636">
    <property type="entry name" value="APH"/>
    <property type="match status" value="1"/>
</dbReference>
<evidence type="ECO:0000256" key="5">
    <source>
        <dbReference type="ARBA" id="ARBA00022741"/>
    </source>
</evidence>
<dbReference type="GO" id="GO:0005524">
    <property type="term" value="F:ATP binding"/>
    <property type="evidence" value="ECO:0007669"/>
    <property type="project" value="UniProtKB-KW"/>
</dbReference>
<keyword evidence="5" id="KW-0547">Nucleotide-binding</keyword>
<evidence type="ECO:0000256" key="2">
    <source>
        <dbReference type="ARBA" id="ARBA00011738"/>
    </source>
</evidence>
<sequence length="407" mass="44513">MSLYRTFDSADLRIWLSTQITLSTQLGGKPEEWSIKEVSDGNLNSVFLVHGLDSSLCCKQALPHVRVAPDWPMPLERALYEARYMRATEAAVTGLAPKLFHYDADLFLLVMECLSPHTVLRSALIADQVTPGFSETIGQYVAQTVHTTGWTTRPFEEGSRLLADFAGNTALTRITVDLILNDPYRVCTRNPEPEPALLSAVEALRTDRPLHAAISRLQNIFLTCRQALLHGDLHTGSIMLHERDVRVIDGEFATMGPIGFDCGLYLGNLALHACAAPQKMPAMEHEMRVFWAAFAEQFQTLVSQGGGDVGGLLEDDAARLTMVQDMLLGILRDTAGFAGLEIIRRTIGFAQVADYSLCPDDAARTTARKRALEIGRTLIMSAEAIESPDALFALLCPSPATGAPSLT</sequence>
<comment type="caution">
    <text evidence="9">The sequence shown here is derived from an EMBL/GenBank/DDBJ whole genome shotgun (WGS) entry which is preliminary data.</text>
</comment>
<evidence type="ECO:0000313" key="9">
    <source>
        <dbReference type="EMBL" id="GEK92660.1"/>
    </source>
</evidence>
<dbReference type="Gene3D" id="3.90.1200.10">
    <property type="match status" value="1"/>
</dbReference>
<dbReference type="SUPFAM" id="SSF56112">
    <property type="entry name" value="Protein kinase-like (PK-like)"/>
    <property type="match status" value="1"/>
</dbReference>
<keyword evidence="4" id="KW-0808">Transferase</keyword>
<dbReference type="Gene3D" id="3.30.200.20">
    <property type="entry name" value="Phosphorylase Kinase, domain 1"/>
    <property type="match status" value="1"/>
</dbReference>
<dbReference type="PANTHER" id="PTHR34273">
    <property type="entry name" value="METHYLTHIORIBOSE KINASE"/>
    <property type="match status" value="1"/>
</dbReference>
<comment type="subunit">
    <text evidence="2">Homodimer.</text>
</comment>
<dbReference type="AlphaFoldDB" id="A0A511AWS3"/>
<protein>
    <recommendedName>
        <fullName evidence="3">S-methyl-5-thioribose kinase</fullName>
        <ecNumber evidence="3">2.7.1.100</ecNumber>
    </recommendedName>
</protein>
<keyword evidence="7" id="KW-0067">ATP-binding</keyword>